<sequence length="73" mass="8739">MSTQKEENFKRLAENRTNKIIDMLHLLGNLSNTSNYSYSEEQVEAIFNAIEQELEEQKNRFVIKEETKKKFRL</sequence>
<dbReference type="Proteomes" id="UP000580568">
    <property type="component" value="Unassembled WGS sequence"/>
</dbReference>
<evidence type="ECO:0000313" key="3">
    <source>
        <dbReference type="Proteomes" id="UP000580568"/>
    </source>
</evidence>
<accession>A0A6V8SH66</accession>
<evidence type="ECO:0000313" key="2">
    <source>
        <dbReference type="EMBL" id="GFP76390.1"/>
    </source>
</evidence>
<organism evidence="2 3">
    <name type="scientific">Clostridium fungisolvens</name>
    <dbReference type="NCBI Taxonomy" id="1604897"/>
    <lineage>
        <taxon>Bacteria</taxon>
        <taxon>Bacillati</taxon>
        <taxon>Bacillota</taxon>
        <taxon>Clostridia</taxon>
        <taxon>Eubacteriales</taxon>
        <taxon>Clostridiaceae</taxon>
        <taxon>Clostridium</taxon>
    </lineage>
</organism>
<keyword evidence="1" id="KW-0175">Coiled coil</keyword>
<evidence type="ECO:0008006" key="4">
    <source>
        <dbReference type="Google" id="ProtNLM"/>
    </source>
</evidence>
<name>A0A6V8SH66_9CLOT</name>
<proteinExistence type="predicted"/>
<dbReference type="AlphaFoldDB" id="A0A6V8SH66"/>
<protein>
    <recommendedName>
        <fullName evidence="4">Histidine kinase</fullName>
    </recommendedName>
</protein>
<evidence type="ECO:0000256" key="1">
    <source>
        <dbReference type="SAM" id="Coils"/>
    </source>
</evidence>
<dbReference type="RefSeq" id="WP_183277821.1">
    <property type="nucleotide sequence ID" value="NZ_BLZR01000001.1"/>
</dbReference>
<comment type="caution">
    <text evidence="2">The sequence shown here is derived from an EMBL/GenBank/DDBJ whole genome shotgun (WGS) entry which is preliminary data.</text>
</comment>
<gene>
    <name evidence="2" type="ORF">bsdtw1_02492</name>
</gene>
<reference evidence="2 3" key="1">
    <citation type="submission" date="2020-07" db="EMBL/GenBank/DDBJ databases">
        <title>A new beta-1,3-glucan-decomposing anaerobic bacterium isolated from anoxic soil subjected to biological soil disinfestation.</title>
        <authorList>
            <person name="Ueki A."/>
            <person name="Tonouchi A."/>
        </authorList>
    </citation>
    <scope>NUCLEOTIDE SEQUENCE [LARGE SCALE GENOMIC DNA]</scope>
    <source>
        <strain evidence="2 3">TW1</strain>
    </source>
</reference>
<dbReference type="EMBL" id="BLZR01000001">
    <property type="protein sequence ID" value="GFP76390.1"/>
    <property type="molecule type" value="Genomic_DNA"/>
</dbReference>
<keyword evidence="3" id="KW-1185">Reference proteome</keyword>
<feature type="coiled-coil region" evidence="1">
    <location>
        <begin position="40"/>
        <end position="67"/>
    </location>
</feature>